<evidence type="ECO:0000313" key="2">
    <source>
        <dbReference type="EnsemblPlants" id="LPERR01G05180.1"/>
    </source>
</evidence>
<accession>A0A0D9UXM6</accession>
<dbReference type="Proteomes" id="UP000032180">
    <property type="component" value="Chromosome 1"/>
</dbReference>
<reference evidence="3" key="2">
    <citation type="submission" date="2013-12" db="EMBL/GenBank/DDBJ databases">
        <authorList>
            <person name="Yu Y."/>
            <person name="Lee S."/>
            <person name="de Baynast K."/>
            <person name="Wissotski M."/>
            <person name="Liu L."/>
            <person name="Talag J."/>
            <person name="Goicoechea J."/>
            <person name="Angelova A."/>
            <person name="Jetty R."/>
            <person name="Kudrna D."/>
            <person name="Golser W."/>
            <person name="Rivera L."/>
            <person name="Zhang J."/>
            <person name="Wing R."/>
        </authorList>
    </citation>
    <scope>NUCLEOTIDE SEQUENCE</scope>
</reference>
<dbReference type="HOGENOM" id="CLU_116951_1_0_1"/>
<evidence type="ECO:0000256" key="1">
    <source>
        <dbReference type="SAM" id="Phobius"/>
    </source>
</evidence>
<dbReference type="AlphaFoldDB" id="A0A0D9UXM6"/>
<feature type="transmembrane region" description="Helical" evidence="1">
    <location>
        <begin position="156"/>
        <end position="176"/>
    </location>
</feature>
<dbReference type="Gramene" id="LPERR01G05180.1">
    <property type="protein sequence ID" value="LPERR01G05180.1"/>
    <property type="gene ID" value="LPERR01G05180"/>
</dbReference>
<protein>
    <submittedName>
        <fullName evidence="2">Uncharacterized protein</fullName>
    </submittedName>
</protein>
<evidence type="ECO:0000313" key="3">
    <source>
        <dbReference type="Proteomes" id="UP000032180"/>
    </source>
</evidence>
<reference evidence="2" key="3">
    <citation type="submission" date="2015-04" db="UniProtKB">
        <authorList>
            <consortium name="EnsemblPlants"/>
        </authorList>
    </citation>
    <scope>IDENTIFICATION</scope>
</reference>
<keyword evidence="1" id="KW-0472">Membrane</keyword>
<dbReference type="PANTHER" id="PTHR35475:SF2">
    <property type="entry name" value="OS01G0184700 PROTEIN"/>
    <property type="match status" value="1"/>
</dbReference>
<name>A0A0D9UXM6_9ORYZ</name>
<keyword evidence="1" id="KW-0812">Transmembrane</keyword>
<sequence length="185" mass="19539">MAEAEVVSPDESLTAPLLEPAAAAARSRGSSPSPSVEVRLYRRGAGPVAVFRSSLVGPRRDRLQVRAIHAQHALRALFAFNPNSSLRGLRIRPDPSAAGGYSALPFRDGAAISLDGEPKGSWTKPAAMIVAGVVVPAVMVAVAWNGVPEALRSSRVVNAVFPPWILASAVIIYARVRNRPRAPPP</sequence>
<dbReference type="EnsemblPlants" id="LPERR01G05180.1">
    <property type="protein sequence ID" value="LPERR01G05180.1"/>
    <property type="gene ID" value="LPERR01G05180"/>
</dbReference>
<dbReference type="STRING" id="77586.A0A0D9UXM6"/>
<dbReference type="eggNOG" id="ENOG502RXJ5">
    <property type="taxonomic scope" value="Eukaryota"/>
</dbReference>
<keyword evidence="1" id="KW-1133">Transmembrane helix</keyword>
<dbReference type="PANTHER" id="PTHR35475">
    <property type="entry name" value="WD REPEAT PROTEIN"/>
    <property type="match status" value="1"/>
</dbReference>
<proteinExistence type="predicted"/>
<keyword evidence="3" id="KW-1185">Reference proteome</keyword>
<reference evidence="2 3" key="1">
    <citation type="submission" date="2012-08" db="EMBL/GenBank/DDBJ databases">
        <title>Oryza genome evolution.</title>
        <authorList>
            <person name="Wing R.A."/>
        </authorList>
    </citation>
    <scope>NUCLEOTIDE SEQUENCE</scope>
</reference>
<organism evidence="2 3">
    <name type="scientific">Leersia perrieri</name>
    <dbReference type="NCBI Taxonomy" id="77586"/>
    <lineage>
        <taxon>Eukaryota</taxon>
        <taxon>Viridiplantae</taxon>
        <taxon>Streptophyta</taxon>
        <taxon>Embryophyta</taxon>
        <taxon>Tracheophyta</taxon>
        <taxon>Spermatophyta</taxon>
        <taxon>Magnoliopsida</taxon>
        <taxon>Liliopsida</taxon>
        <taxon>Poales</taxon>
        <taxon>Poaceae</taxon>
        <taxon>BOP clade</taxon>
        <taxon>Oryzoideae</taxon>
        <taxon>Oryzeae</taxon>
        <taxon>Oryzinae</taxon>
        <taxon>Leersia</taxon>
    </lineage>
</organism>
<feature type="transmembrane region" description="Helical" evidence="1">
    <location>
        <begin position="126"/>
        <end position="144"/>
    </location>
</feature>